<dbReference type="Gramene" id="OGLUM01G11430.1">
    <property type="protein sequence ID" value="OGLUM01G11430.1"/>
    <property type="gene ID" value="OGLUM01G11430"/>
</dbReference>
<accession>A0A0D9Y6A8</accession>
<keyword evidence="1" id="KW-0732">Signal</keyword>
<dbReference type="HOGENOM" id="CLU_2779934_0_0_1"/>
<reference evidence="2" key="1">
    <citation type="submission" date="2013-08" db="EMBL/GenBank/DDBJ databases">
        <title>Oryza genome evolution.</title>
        <authorList>
            <person name="Wing R.A."/>
            <person name="Panaud O."/>
            <person name="Oliveira A.C."/>
        </authorList>
    </citation>
    <scope>NUCLEOTIDE SEQUENCE</scope>
</reference>
<feature type="signal peptide" evidence="1">
    <location>
        <begin position="1"/>
        <end position="27"/>
    </location>
</feature>
<evidence type="ECO:0000256" key="1">
    <source>
        <dbReference type="SAM" id="SignalP"/>
    </source>
</evidence>
<name>A0A0D9Y6A8_9ORYZ</name>
<protein>
    <submittedName>
        <fullName evidence="2">Uncharacterized protein</fullName>
    </submittedName>
</protein>
<sequence length="69" mass="7353">MAASPSSPPTEDCAAHLSLLLVVAAAASEVPNSNQQDDNVLTEGVSQMERIKGLAEQRKLTEKRKIHGI</sequence>
<organism evidence="2">
    <name type="scientific">Oryza glumipatula</name>
    <dbReference type="NCBI Taxonomy" id="40148"/>
    <lineage>
        <taxon>Eukaryota</taxon>
        <taxon>Viridiplantae</taxon>
        <taxon>Streptophyta</taxon>
        <taxon>Embryophyta</taxon>
        <taxon>Tracheophyta</taxon>
        <taxon>Spermatophyta</taxon>
        <taxon>Magnoliopsida</taxon>
        <taxon>Liliopsida</taxon>
        <taxon>Poales</taxon>
        <taxon>Poaceae</taxon>
        <taxon>BOP clade</taxon>
        <taxon>Oryzoideae</taxon>
        <taxon>Oryzeae</taxon>
        <taxon>Oryzinae</taxon>
        <taxon>Oryza</taxon>
    </lineage>
</organism>
<dbReference type="EnsemblPlants" id="OGLUM01G11430.1">
    <property type="protein sequence ID" value="OGLUM01G11430.1"/>
    <property type="gene ID" value="OGLUM01G11430"/>
</dbReference>
<reference evidence="2" key="2">
    <citation type="submission" date="2015-04" db="UniProtKB">
        <authorList>
            <consortium name="EnsemblPlants"/>
        </authorList>
    </citation>
    <scope>IDENTIFICATION</scope>
</reference>
<evidence type="ECO:0000313" key="3">
    <source>
        <dbReference type="Proteomes" id="UP000026961"/>
    </source>
</evidence>
<reference evidence="2" key="3">
    <citation type="submission" date="2018-05" db="EMBL/GenBank/DDBJ databases">
        <title>OgluRS3 (Oryza glumaepatula Reference Sequence Version 3).</title>
        <authorList>
            <person name="Zhang J."/>
            <person name="Kudrna D."/>
            <person name="Lee S."/>
            <person name="Talag J."/>
            <person name="Welchert J."/>
            <person name="Wing R.A."/>
        </authorList>
    </citation>
    <scope>NUCLEOTIDE SEQUENCE [LARGE SCALE GENOMIC DNA]</scope>
</reference>
<keyword evidence="3" id="KW-1185">Reference proteome</keyword>
<dbReference type="AlphaFoldDB" id="A0A0D9Y6A8"/>
<proteinExistence type="predicted"/>
<dbReference type="Proteomes" id="UP000026961">
    <property type="component" value="Chromosome 1"/>
</dbReference>
<evidence type="ECO:0000313" key="2">
    <source>
        <dbReference type="EnsemblPlants" id="OGLUM01G11430.1"/>
    </source>
</evidence>
<feature type="chain" id="PRO_5002350789" evidence="1">
    <location>
        <begin position="28"/>
        <end position="69"/>
    </location>
</feature>